<name>A0A8S9R3L3_BRACR</name>
<proteinExistence type="predicted"/>
<accession>A0A8S9R3L3</accession>
<dbReference type="AlphaFoldDB" id="A0A8S9R3L3"/>
<gene>
    <name evidence="1" type="ORF">F2Q69_00012896</name>
</gene>
<evidence type="ECO:0000313" key="2">
    <source>
        <dbReference type="Proteomes" id="UP000712600"/>
    </source>
</evidence>
<organism evidence="1 2">
    <name type="scientific">Brassica cretica</name>
    <name type="common">Mustard</name>
    <dbReference type="NCBI Taxonomy" id="69181"/>
    <lineage>
        <taxon>Eukaryota</taxon>
        <taxon>Viridiplantae</taxon>
        <taxon>Streptophyta</taxon>
        <taxon>Embryophyta</taxon>
        <taxon>Tracheophyta</taxon>
        <taxon>Spermatophyta</taxon>
        <taxon>Magnoliopsida</taxon>
        <taxon>eudicotyledons</taxon>
        <taxon>Gunneridae</taxon>
        <taxon>Pentapetalae</taxon>
        <taxon>rosids</taxon>
        <taxon>malvids</taxon>
        <taxon>Brassicales</taxon>
        <taxon>Brassicaceae</taxon>
        <taxon>Brassiceae</taxon>
        <taxon>Brassica</taxon>
    </lineage>
</organism>
<dbReference type="EMBL" id="QGKX02000996">
    <property type="protein sequence ID" value="KAF3557579.1"/>
    <property type="molecule type" value="Genomic_DNA"/>
</dbReference>
<protein>
    <submittedName>
        <fullName evidence="1">Uncharacterized protein</fullName>
    </submittedName>
</protein>
<reference evidence="1" key="1">
    <citation type="submission" date="2019-12" db="EMBL/GenBank/DDBJ databases">
        <title>Genome sequencing and annotation of Brassica cretica.</title>
        <authorList>
            <person name="Studholme D.J."/>
            <person name="Sarris P."/>
        </authorList>
    </citation>
    <scope>NUCLEOTIDE SEQUENCE</scope>
    <source>
        <strain evidence="1">PFS-109/04</strain>
        <tissue evidence="1">Leaf</tissue>
    </source>
</reference>
<sequence length="86" mass="9464">MEEPNRSDGFNKDDAEEFNEAWRHGSVITGVLEGTHRCPSNQSRVDIHSQTSIDGQLLSSIDSEVSTAKCAMPDLVPSRLMAQVPH</sequence>
<evidence type="ECO:0000313" key="1">
    <source>
        <dbReference type="EMBL" id="KAF3557579.1"/>
    </source>
</evidence>
<dbReference type="Proteomes" id="UP000712600">
    <property type="component" value="Unassembled WGS sequence"/>
</dbReference>
<comment type="caution">
    <text evidence="1">The sequence shown here is derived from an EMBL/GenBank/DDBJ whole genome shotgun (WGS) entry which is preliminary data.</text>
</comment>